<dbReference type="EMBL" id="FN649742">
    <property type="protein sequence ID" value="CBJ30406.1"/>
    <property type="molecule type" value="Genomic_DNA"/>
</dbReference>
<keyword evidence="1" id="KW-0175">Coiled coil</keyword>
<dbReference type="InterPro" id="IPR029602">
    <property type="entry name" value="IFT74"/>
</dbReference>
<feature type="compositionally biased region" description="Gly residues" evidence="2">
    <location>
        <begin position="76"/>
        <end position="89"/>
    </location>
</feature>
<dbReference type="PANTHER" id="PTHR31432:SF0">
    <property type="entry name" value="INTRAFLAGELLAR TRANSPORT PROTEIN 74 HOMOLOG"/>
    <property type="match status" value="1"/>
</dbReference>
<evidence type="ECO:0000256" key="1">
    <source>
        <dbReference type="SAM" id="Coils"/>
    </source>
</evidence>
<dbReference type="GO" id="GO:0035735">
    <property type="term" value="P:intraciliary transport involved in cilium assembly"/>
    <property type="evidence" value="ECO:0007669"/>
    <property type="project" value="TreeGrafter"/>
</dbReference>
<dbReference type="GO" id="GO:0048487">
    <property type="term" value="F:beta-tubulin binding"/>
    <property type="evidence" value="ECO:0007669"/>
    <property type="project" value="InterPro"/>
</dbReference>
<feature type="region of interest" description="Disordered" evidence="2">
    <location>
        <begin position="68"/>
        <end position="89"/>
    </location>
</feature>
<dbReference type="GO" id="GO:0030992">
    <property type="term" value="C:intraciliary transport particle B"/>
    <property type="evidence" value="ECO:0007669"/>
    <property type="project" value="InterPro"/>
</dbReference>
<dbReference type="InParanoid" id="D7FPE8"/>
<feature type="compositionally biased region" description="Basic and acidic residues" evidence="2">
    <location>
        <begin position="412"/>
        <end position="427"/>
    </location>
</feature>
<feature type="region of interest" description="Disordered" evidence="2">
    <location>
        <begin position="1"/>
        <end position="45"/>
    </location>
</feature>
<evidence type="ECO:0000313" key="3">
    <source>
        <dbReference type="EMBL" id="CBJ30406.1"/>
    </source>
</evidence>
<dbReference type="GO" id="GO:0005929">
    <property type="term" value="C:cilium"/>
    <property type="evidence" value="ECO:0007669"/>
    <property type="project" value="TreeGrafter"/>
</dbReference>
<protein>
    <submittedName>
        <fullName evidence="3">Intraflagellar transpot protein 74</fullName>
    </submittedName>
</protein>
<dbReference type="AlphaFoldDB" id="D7FPE8"/>
<dbReference type="PANTHER" id="PTHR31432">
    <property type="entry name" value="INTRAFLAGELLAR TRANSPORT PROTEIN 74 HOMOLOG"/>
    <property type="match status" value="1"/>
</dbReference>
<dbReference type="OrthoDB" id="444379at2759"/>
<proteinExistence type="predicted"/>
<organism evidence="3 4">
    <name type="scientific">Ectocarpus siliculosus</name>
    <name type="common">Brown alga</name>
    <name type="synonym">Conferva siliculosa</name>
    <dbReference type="NCBI Taxonomy" id="2880"/>
    <lineage>
        <taxon>Eukaryota</taxon>
        <taxon>Sar</taxon>
        <taxon>Stramenopiles</taxon>
        <taxon>Ochrophyta</taxon>
        <taxon>PX clade</taxon>
        <taxon>Phaeophyceae</taxon>
        <taxon>Ectocarpales</taxon>
        <taxon>Ectocarpaceae</taxon>
        <taxon>Ectocarpus</taxon>
    </lineage>
</organism>
<accession>D7FPE8</accession>
<dbReference type="EMBL" id="FN648355">
    <property type="protein sequence ID" value="CBJ30406.1"/>
    <property type="molecule type" value="Genomic_DNA"/>
</dbReference>
<feature type="region of interest" description="Disordered" evidence="2">
    <location>
        <begin position="408"/>
        <end position="427"/>
    </location>
</feature>
<dbReference type="Proteomes" id="UP000002630">
    <property type="component" value="Linkage Group LG17"/>
</dbReference>
<dbReference type="STRING" id="2880.D7FPE8"/>
<feature type="coiled-coil region" evidence="1">
    <location>
        <begin position="187"/>
        <end position="357"/>
    </location>
</feature>
<keyword evidence="4" id="KW-1185">Reference proteome</keyword>
<feature type="coiled-coil region" evidence="1">
    <location>
        <begin position="98"/>
        <end position="125"/>
    </location>
</feature>
<gene>
    <name evidence="3" type="primary">IFT74</name>
    <name evidence="3" type="ORF">Esi_0189_0022</name>
</gene>
<dbReference type="OMA" id="THAMDPQ"/>
<dbReference type="eggNOG" id="ENOG502QS4E">
    <property type="taxonomic scope" value="Eukaryota"/>
</dbReference>
<sequence length="427" mass="47358">MRPGSRGYVGGGLQPPGTGMRMATGQRGGRPMSGRMRTGQVTAGPSREAAYGVALSQEVKVTDRPVTQQGMSGMKTAGGGGGGGGGGGRQVQDGSFFIGVLRSKMNDVRAELGRLQAEIDRHEKSVSQQGHLERTYDTMLQDVKALEGTLADYNLAVDKARTTADPGEVTKYLHDLEDRNRREAQGLDEIFLAKQQHERETQELEAEMEAVHGRMEEKINTLEPEKLHEYRVLLQRNNHLQAEVAAKQAEADRLSAMIGQHESRSQGAGGAALRGEYQVLEKSVGALRRERENLSQDLEISNMNPKDARDRLLSKVKADQERLKQLDARAAETTEEVVRMKERLEDLESDLKADRKGDVAQNKVEVLQKRDKEMTDFIEKFDQTKQEALDDQRSARSTIVGLLEHISTGLESQHHIPDKGGMRDRKV</sequence>
<evidence type="ECO:0000313" key="4">
    <source>
        <dbReference type="Proteomes" id="UP000002630"/>
    </source>
</evidence>
<name>D7FPE8_ECTSI</name>
<reference evidence="3 4" key="1">
    <citation type="journal article" date="2010" name="Nature">
        <title>The Ectocarpus genome and the independent evolution of multicellularity in brown algae.</title>
        <authorList>
            <person name="Cock J.M."/>
            <person name="Sterck L."/>
            <person name="Rouze P."/>
            <person name="Scornet D."/>
            <person name="Allen A.E."/>
            <person name="Amoutzias G."/>
            <person name="Anthouard V."/>
            <person name="Artiguenave F."/>
            <person name="Aury J.M."/>
            <person name="Badger J.H."/>
            <person name="Beszteri B."/>
            <person name="Billiau K."/>
            <person name="Bonnet E."/>
            <person name="Bothwell J.H."/>
            <person name="Bowler C."/>
            <person name="Boyen C."/>
            <person name="Brownlee C."/>
            <person name="Carrano C.J."/>
            <person name="Charrier B."/>
            <person name="Cho G.Y."/>
            <person name="Coelho S.M."/>
            <person name="Collen J."/>
            <person name="Corre E."/>
            <person name="Da Silva C."/>
            <person name="Delage L."/>
            <person name="Delaroque N."/>
            <person name="Dittami S.M."/>
            <person name="Doulbeau S."/>
            <person name="Elias M."/>
            <person name="Farnham G."/>
            <person name="Gachon C.M."/>
            <person name="Gschloessl B."/>
            <person name="Heesch S."/>
            <person name="Jabbari K."/>
            <person name="Jubin C."/>
            <person name="Kawai H."/>
            <person name="Kimura K."/>
            <person name="Kloareg B."/>
            <person name="Kupper F.C."/>
            <person name="Lang D."/>
            <person name="Le Bail A."/>
            <person name="Leblanc C."/>
            <person name="Lerouge P."/>
            <person name="Lohr M."/>
            <person name="Lopez P.J."/>
            <person name="Martens C."/>
            <person name="Maumus F."/>
            <person name="Michel G."/>
            <person name="Miranda-Saavedra D."/>
            <person name="Morales J."/>
            <person name="Moreau H."/>
            <person name="Motomura T."/>
            <person name="Nagasato C."/>
            <person name="Napoli C.A."/>
            <person name="Nelson D.R."/>
            <person name="Nyvall-Collen P."/>
            <person name="Peters A.F."/>
            <person name="Pommier C."/>
            <person name="Potin P."/>
            <person name="Poulain J."/>
            <person name="Quesneville H."/>
            <person name="Read B."/>
            <person name="Rensing S.A."/>
            <person name="Ritter A."/>
            <person name="Rousvoal S."/>
            <person name="Samanta M."/>
            <person name="Samson G."/>
            <person name="Schroeder D.C."/>
            <person name="Segurens B."/>
            <person name="Strittmatter M."/>
            <person name="Tonon T."/>
            <person name="Tregear J.W."/>
            <person name="Valentin K."/>
            <person name="von Dassow P."/>
            <person name="Yamagishi T."/>
            <person name="Van de Peer Y."/>
            <person name="Wincker P."/>
        </authorList>
    </citation>
    <scope>NUCLEOTIDE SEQUENCE [LARGE SCALE GENOMIC DNA]</scope>
    <source>
        <strain evidence="4">Ec32 / CCAP1310/4</strain>
    </source>
</reference>
<evidence type="ECO:0000256" key="2">
    <source>
        <dbReference type="SAM" id="MobiDB-lite"/>
    </source>
</evidence>